<comment type="caution">
    <text evidence="8">The sequence shown here is derived from an EMBL/GenBank/DDBJ whole genome shotgun (WGS) entry which is preliminary data.</text>
</comment>
<dbReference type="InterPro" id="IPR053876">
    <property type="entry name" value="Phage_int_M"/>
</dbReference>
<dbReference type="GO" id="GO:0008907">
    <property type="term" value="F:integrase activity"/>
    <property type="evidence" value="ECO:0007669"/>
    <property type="project" value="InterPro"/>
</dbReference>
<feature type="domain" description="Tyr recombinase" evidence="6">
    <location>
        <begin position="175"/>
        <end position="356"/>
    </location>
</feature>
<reference evidence="8" key="1">
    <citation type="submission" date="2019-03" db="EMBL/GenBank/DDBJ databases">
        <title>Serratia marcescens strain N2 draft genome.</title>
        <authorList>
            <person name="Yassin A."/>
            <person name="El-Kenawy N."/>
            <person name="Youssef N.H."/>
        </authorList>
    </citation>
    <scope>NUCLEOTIDE SEQUENCE [LARGE SCALE GENOMIC DNA]</scope>
    <source>
        <strain evidence="8">N2</strain>
    </source>
</reference>
<dbReference type="GO" id="GO:0003677">
    <property type="term" value="F:DNA binding"/>
    <property type="evidence" value="ECO:0007669"/>
    <property type="project" value="UniProtKB-UniRule"/>
</dbReference>
<keyword evidence="4" id="KW-0233">DNA recombination</keyword>
<dbReference type="PANTHER" id="PTHR30629">
    <property type="entry name" value="PROPHAGE INTEGRASE"/>
    <property type="match status" value="1"/>
</dbReference>
<dbReference type="InterPro" id="IPR015094">
    <property type="entry name" value="Integrase_lambda-typ_DNA-bd_N"/>
</dbReference>
<name>A0A9X8VCS5_SERMA</name>
<keyword evidence="2" id="KW-0229">DNA integration</keyword>
<dbReference type="InterPro" id="IPR016177">
    <property type="entry name" value="DNA-bd_dom_sf"/>
</dbReference>
<dbReference type="InterPro" id="IPR013762">
    <property type="entry name" value="Integrase-like_cat_sf"/>
</dbReference>
<dbReference type="Gene3D" id="1.10.443.10">
    <property type="entry name" value="Intergrase catalytic core"/>
    <property type="match status" value="1"/>
</dbReference>
<dbReference type="Pfam" id="PF22022">
    <property type="entry name" value="Phage_int_M"/>
    <property type="match status" value="1"/>
</dbReference>
<dbReference type="InterPro" id="IPR002104">
    <property type="entry name" value="Integrase_catalytic"/>
</dbReference>
<dbReference type="EMBL" id="SPSG01003714">
    <property type="protein sequence ID" value="TFU54850.1"/>
    <property type="molecule type" value="Genomic_DNA"/>
</dbReference>
<dbReference type="GO" id="GO:0006310">
    <property type="term" value="P:DNA recombination"/>
    <property type="evidence" value="ECO:0007669"/>
    <property type="project" value="UniProtKB-KW"/>
</dbReference>
<accession>A0A9X8VCS5</accession>
<dbReference type="Pfam" id="PF00589">
    <property type="entry name" value="Phage_integrase"/>
    <property type="match status" value="1"/>
</dbReference>
<evidence type="ECO:0000256" key="3">
    <source>
        <dbReference type="ARBA" id="ARBA00023125"/>
    </source>
</evidence>
<proteinExistence type="inferred from homology"/>
<evidence type="ECO:0000256" key="1">
    <source>
        <dbReference type="ARBA" id="ARBA00008857"/>
    </source>
</evidence>
<dbReference type="CDD" id="cd00800">
    <property type="entry name" value="INT_Lambda_C"/>
    <property type="match status" value="1"/>
</dbReference>
<protein>
    <submittedName>
        <fullName evidence="8">Integrase</fullName>
    </submittedName>
</protein>
<evidence type="ECO:0000256" key="5">
    <source>
        <dbReference type="PROSITE-ProRule" id="PRU01248"/>
    </source>
</evidence>
<dbReference type="PANTHER" id="PTHR30629:SF2">
    <property type="entry name" value="PROPHAGE INTEGRASE INTS-RELATED"/>
    <property type="match status" value="1"/>
</dbReference>
<keyword evidence="3 5" id="KW-0238">DNA-binding</keyword>
<evidence type="ECO:0000256" key="4">
    <source>
        <dbReference type="ARBA" id="ARBA00023172"/>
    </source>
</evidence>
<gene>
    <name evidence="8" type="ORF">E0L31_26780</name>
</gene>
<dbReference type="Gene3D" id="1.10.150.130">
    <property type="match status" value="1"/>
</dbReference>
<dbReference type="PROSITE" id="PS51900">
    <property type="entry name" value="CB"/>
    <property type="match status" value="1"/>
</dbReference>
<dbReference type="SUPFAM" id="SSF56349">
    <property type="entry name" value="DNA breaking-rejoining enzymes"/>
    <property type="match status" value="1"/>
</dbReference>
<dbReference type="Pfam" id="PF09003">
    <property type="entry name" value="Arm-DNA-bind_1"/>
    <property type="match status" value="1"/>
</dbReference>
<dbReference type="RefSeq" id="WP_147839227.1">
    <property type="nucleotide sequence ID" value="NZ_SPSG02000085.1"/>
</dbReference>
<dbReference type="Gene3D" id="3.30.160.60">
    <property type="entry name" value="Classic Zinc Finger"/>
    <property type="match status" value="1"/>
</dbReference>
<sequence>MARRRKHANRDLPPNLYVRNNGYYCYRDPRTGTEYGLGTVKRIAINQAIEANMAIIESESQNRLVDRINGTNILSFSDWLYKYQEALASRELKEKTLKDYTGRISTFREHFNDTPIRDITTKDIAEFLNGYTSQGKAASAKLFRSTLLDIFREAIAEGYIQTNPVESTRNPRVEIKRERLSLEVFRAIRLAAEQFSPWVALSLDLALITGQRMGDIRKMRWDDIHDGKLWVVQEKTGMKVAIPTATGLSVVDMDLQTVILRCQKSYGTAETLIASRKHEALAEKTISKWFAKARLSSGVELGDNPPSFHEIRSLAARLYTEEKSSEFAQRLLGHKSAAMTAKYQDSRGSEWVDVTV</sequence>
<dbReference type="AlphaFoldDB" id="A0A9X8VCS5"/>
<evidence type="ECO:0000259" key="6">
    <source>
        <dbReference type="PROSITE" id="PS51898"/>
    </source>
</evidence>
<dbReference type="InterPro" id="IPR044068">
    <property type="entry name" value="CB"/>
</dbReference>
<dbReference type="InterPro" id="IPR050808">
    <property type="entry name" value="Phage_Integrase"/>
</dbReference>
<evidence type="ECO:0000313" key="8">
    <source>
        <dbReference type="EMBL" id="TFU54850.1"/>
    </source>
</evidence>
<dbReference type="PROSITE" id="PS51898">
    <property type="entry name" value="TYR_RECOMBINASE"/>
    <property type="match status" value="1"/>
</dbReference>
<organism evidence="8">
    <name type="scientific">Serratia marcescens</name>
    <dbReference type="NCBI Taxonomy" id="615"/>
    <lineage>
        <taxon>Bacteria</taxon>
        <taxon>Pseudomonadati</taxon>
        <taxon>Pseudomonadota</taxon>
        <taxon>Gammaproteobacteria</taxon>
        <taxon>Enterobacterales</taxon>
        <taxon>Yersiniaceae</taxon>
        <taxon>Serratia</taxon>
    </lineage>
</organism>
<evidence type="ECO:0000256" key="2">
    <source>
        <dbReference type="ARBA" id="ARBA00022908"/>
    </source>
</evidence>
<dbReference type="SUPFAM" id="SSF54171">
    <property type="entry name" value="DNA-binding domain"/>
    <property type="match status" value="1"/>
</dbReference>
<dbReference type="InterPro" id="IPR011010">
    <property type="entry name" value="DNA_brk_join_enz"/>
</dbReference>
<comment type="similarity">
    <text evidence="1">Belongs to the 'phage' integrase family.</text>
</comment>
<evidence type="ECO:0000259" key="7">
    <source>
        <dbReference type="PROSITE" id="PS51900"/>
    </source>
</evidence>
<feature type="domain" description="Core-binding (CB)" evidence="7">
    <location>
        <begin position="74"/>
        <end position="155"/>
    </location>
</feature>
<dbReference type="InterPro" id="IPR010998">
    <property type="entry name" value="Integrase_recombinase_N"/>
</dbReference>